<dbReference type="Gene3D" id="3.40.630.10">
    <property type="entry name" value="Zn peptidases"/>
    <property type="match status" value="1"/>
</dbReference>
<evidence type="ECO:0000259" key="8">
    <source>
        <dbReference type="Pfam" id="PF07687"/>
    </source>
</evidence>
<comment type="cofactor">
    <cofactor evidence="2">
        <name>Zn(2+)</name>
        <dbReference type="ChEBI" id="CHEBI:29105"/>
    </cofactor>
</comment>
<keyword evidence="7" id="KW-0170">Cobalt</keyword>
<keyword evidence="10" id="KW-1185">Reference proteome</keyword>
<evidence type="ECO:0000313" key="9">
    <source>
        <dbReference type="EMBL" id="AWR95307.1"/>
    </source>
</evidence>
<comment type="similarity">
    <text evidence="3">Belongs to the peptidase M20A family.</text>
</comment>
<dbReference type="InterPro" id="IPR010182">
    <property type="entry name" value="ArgE/DapE"/>
</dbReference>
<dbReference type="OrthoDB" id="24854at2157"/>
<gene>
    <name evidence="9" type="ORF">DFR85_12580</name>
</gene>
<dbReference type="NCBIfam" id="NF010589">
    <property type="entry name" value="PRK13983.1"/>
    <property type="match status" value="1"/>
</dbReference>
<evidence type="ECO:0000256" key="5">
    <source>
        <dbReference type="ARBA" id="ARBA00022801"/>
    </source>
</evidence>
<evidence type="ECO:0000256" key="6">
    <source>
        <dbReference type="ARBA" id="ARBA00022833"/>
    </source>
</evidence>
<keyword evidence="6" id="KW-0862">Zinc</keyword>
<keyword evidence="9" id="KW-0032">Aminotransferase</keyword>
<dbReference type="RefSeq" id="WP_110271187.1">
    <property type="nucleotide sequence ID" value="NZ_CP029289.2"/>
</dbReference>
<proteinExistence type="inferred from homology"/>
<dbReference type="GO" id="GO:0016787">
    <property type="term" value="F:hydrolase activity"/>
    <property type="evidence" value="ECO:0007669"/>
    <property type="project" value="UniProtKB-KW"/>
</dbReference>
<dbReference type="PANTHER" id="PTHR43808">
    <property type="entry name" value="ACETYLORNITHINE DEACETYLASE"/>
    <property type="match status" value="1"/>
</dbReference>
<dbReference type="SUPFAM" id="SSF53187">
    <property type="entry name" value="Zn-dependent exopeptidases"/>
    <property type="match status" value="1"/>
</dbReference>
<reference evidence="9 10" key="1">
    <citation type="submission" date="2018-05" db="EMBL/GenBank/DDBJ databases">
        <title>Complete Genome Sequences of Extremely Thermoacidophilic, Metal-Mobilizing Type-Strain Members of the Archaeal Family Sulfolobaceae: Acidianus brierleyi DSM-1651T, Acidianus sulfidivorans DSM-18786T, Metallosphaera hakonensis DSM-7519T, and Metallosphaera prunae DSM-10039T.</title>
        <authorList>
            <person name="Counts J.A."/>
            <person name="Kelly R.M."/>
        </authorList>
    </citation>
    <scope>NUCLEOTIDE SEQUENCE [LARGE SCALE GENOMIC DNA]</scope>
    <source>
        <strain evidence="9 10">DSM 1651</strain>
    </source>
</reference>
<dbReference type="AlphaFoldDB" id="A0A2U9IGZ0"/>
<comment type="cofactor">
    <cofactor evidence="1">
        <name>Co(2+)</name>
        <dbReference type="ChEBI" id="CHEBI:48828"/>
    </cofactor>
</comment>
<evidence type="ECO:0000256" key="7">
    <source>
        <dbReference type="ARBA" id="ARBA00023285"/>
    </source>
</evidence>
<organism evidence="9 10">
    <name type="scientific">Acidianus brierleyi</name>
    <dbReference type="NCBI Taxonomy" id="41673"/>
    <lineage>
        <taxon>Archaea</taxon>
        <taxon>Thermoproteota</taxon>
        <taxon>Thermoprotei</taxon>
        <taxon>Sulfolobales</taxon>
        <taxon>Sulfolobaceae</taxon>
        <taxon>Acidianus</taxon>
    </lineage>
</organism>
<accession>A0A2U9IGZ0</accession>
<dbReference type="PANTHER" id="PTHR43808:SF32">
    <property type="entry name" value="ARGE_DAPE-RELATED DEACYLASE"/>
    <property type="match status" value="1"/>
</dbReference>
<dbReference type="InterPro" id="IPR036264">
    <property type="entry name" value="Bact_exopeptidase_dim_dom"/>
</dbReference>
<dbReference type="Pfam" id="PF07687">
    <property type="entry name" value="M20_dimer"/>
    <property type="match status" value="1"/>
</dbReference>
<name>A0A2U9IGZ0_9CREN</name>
<dbReference type="Pfam" id="PF01546">
    <property type="entry name" value="Peptidase_M20"/>
    <property type="match status" value="1"/>
</dbReference>
<sequence length="407" mass="46299">MEEVHKNFYKEIEKQGDFIISLYKEFIPIKALGPENGGEGEYERAKKLKEIMMKYFDDVKEIDVEDDRVPSKIRPNLIGTIKGEKENTLWIIAHMDTVPEGDRSLWKYDPFKVNVEGDYIYGRGVEDDGQAIVLGIALAKLLKEMKIKPKMNLSLLVSADEETGSKYGVSYLAKNYQLFKSEDIILIPDAGNSEGSMIEVAEKSILWLRFTVIGKQAHASTPEKGINAHFLAMLLGINLYNELHDKYNSKNELFDPPVSTFEITKVEKNVENINTIPGKHTFYMDCRILPKYNIDEVMNTINEVVKTFEEKNNCEVKVEIVNREDTTRPTDENSETVKKLKEAIKAVKGVDAKVLGIGGGTYAKYLRSLDLNPVVWMTCDETAHSPNEYVRLSYIISDLKTIAYMLL</sequence>
<keyword evidence="4" id="KW-0479">Metal-binding</keyword>
<dbReference type="GO" id="GO:0046872">
    <property type="term" value="F:metal ion binding"/>
    <property type="evidence" value="ECO:0007669"/>
    <property type="project" value="UniProtKB-KW"/>
</dbReference>
<keyword evidence="9" id="KW-0808">Transferase</keyword>
<dbReference type="InterPro" id="IPR050072">
    <property type="entry name" value="Peptidase_M20A"/>
</dbReference>
<protein>
    <submittedName>
        <fullName evidence="9">Diaminopimelate aminotransferase</fullName>
    </submittedName>
</protein>
<dbReference type="Gene3D" id="3.30.70.360">
    <property type="match status" value="1"/>
</dbReference>
<evidence type="ECO:0000256" key="2">
    <source>
        <dbReference type="ARBA" id="ARBA00001947"/>
    </source>
</evidence>
<dbReference type="GeneID" id="36833006"/>
<evidence type="ECO:0000256" key="4">
    <source>
        <dbReference type="ARBA" id="ARBA00022723"/>
    </source>
</evidence>
<evidence type="ECO:0000256" key="3">
    <source>
        <dbReference type="ARBA" id="ARBA00006247"/>
    </source>
</evidence>
<keyword evidence="5" id="KW-0378">Hydrolase</keyword>
<feature type="domain" description="Peptidase M20 dimerisation" evidence="8">
    <location>
        <begin position="200"/>
        <end position="309"/>
    </location>
</feature>
<dbReference type="Proteomes" id="UP000248044">
    <property type="component" value="Chromosome"/>
</dbReference>
<evidence type="ECO:0000313" key="10">
    <source>
        <dbReference type="Proteomes" id="UP000248044"/>
    </source>
</evidence>
<dbReference type="SUPFAM" id="SSF55031">
    <property type="entry name" value="Bacterial exopeptidase dimerisation domain"/>
    <property type="match status" value="1"/>
</dbReference>
<dbReference type="EMBL" id="CP029289">
    <property type="protein sequence ID" value="AWR95307.1"/>
    <property type="molecule type" value="Genomic_DNA"/>
</dbReference>
<dbReference type="NCBIfam" id="TIGR01910">
    <property type="entry name" value="DapE-ArgE"/>
    <property type="match status" value="1"/>
</dbReference>
<dbReference type="KEGG" id="abri:DFR85_12580"/>
<dbReference type="InterPro" id="IPR011650">
    <property type="entry name" value="Peptidase_M20_dimer"/>
</dbReference>
<evidence type="ECO:0000256" key="1">
    <source>
        <dbReference type="ARBA" id="ARBA00001941"/>
    </source>
</evidence>
<dbReference type="GO" id="GO:0008483">
    <property type="term" value="F:transaminase activity"/>
    <property type="evidence" value="ECO:0007669"/>
    <property type="project" value="UniProtKB-KW"/>
</dbReference>
<dbReference type="InterPro" id="IPR002933">
    <property type="entry name" value="Peptidase_M20"/>
</dbReference>